<feature type="transmembrane region" description="Helical" evidence="1">
    <location>
        <begin position="6"/>
        <end position="25"/>
    </location>
</feature>
<dbReference type="AlphaFoldDB" id="A0A6C0JU49"/>
<feature type="transmembrane region" description="Helical" evidence="1">
    <location>
        <begin position="310"/>
        <end position="331"/>
    </location>
</feature>
<dbReference type="EMBL" id="MN740684">
    <property type="protein sequence ID" value="QHU07224.1"/>
    <property type="molecule type" value="Genomic_DNA"/>
</dbReference>
<keyword evidence="1" id="KW-0472">Membrane</keyword>
<keyword evidence="1" id="KW-1133">Transmembrane helix</keyword>
<feature type="transmembrane region" description="Helical" evidence="1">
    <location>
        <begin position="107"/>
        <end position="124"/>
    </location>
</feature>
<organism evidence="2">
    <name type="scientific">viral metagenome</name>
    <dbReference type="NCBI Taxonomy" id="1070528"/>
    <lineage>
        <taxon>unclassified sequences</taxon>
        <taxon>metagenomes</taxon>
        <taxon>organismal metagenomes</taxon>
    </lineage>
</organism>
<protein>
    <submittedName>
        <fullName evidence="2">Uncharacterized protein</fullName>
    </submittedName>
</protein>
<accession>A0A6C0JU49</accession>
<evidence type="ECO:0000313" key="2">
    <source>
        <dbReference type="EMBL" id="QHU07224.1"/>
    </source>
</evidence>
<reference evidence="2" key="1">
    <citation type="journal article" date="2020" name="Nature">
        <title>Giant virus diversity and host interactions through global metagenomics.</title>
        <authorList>
            <person name="Schulz F."/>
            <person name="Roux S."/>
            <person name="Paez-Espino D."/>
            <person name="Jungbluth S."/>
            <person name="Walsh D.A."/>
            <person name="Denef V.J."/>
            <person name="McMahon K.D."/>
            <person name="Konstantinidis K.T."/>
            <person name="Eloe-Fadrosh E.A."/>
            <person name="Kyrpides N.C."/>
            <person name="Woyke T."/>
        </authorList>
    </citation>
    <scope>NUCLEOTIDE SEQUENCE</scope>
    <source>
        <strain evidence="2">GVMAG-S-1040241-154</strain>
    </source>
</reference>
<feature type="transmembrane region" description="Helical" evidence="1">
    <location>
        <begin position="81"/>
        <end position="101"/>
    </location>
</feature>
<dbReference type="InterPro" id="IPR023298">
    <property type="entry name" value="ATPase_P-typ_TM_dom_sf"/>
</dbReference>
<evidence type="ECO:0000256" key="1">
    <source>
        <dbReference type="SAM" id="Phobius"/>
    </source>
</evidence>
<sequence>MLLFAIIILLILIVFSLNIISIIKIKWNNSFFKKKENECLIINKNKIYEYDSYRYNLYNYIFNIDNENKFENSTYTYKNTYLGIIILLILVISLLIYSLYYNYTTKNLILLVCILIYLSCYYYIGKLILKDYDKIELLKNDNTDNLIKYMNVYKILNTLMYFNNLDNVMYEVFEYNTGNIKNTKILDKILEENIAKIHYTSNEIEIEYIKSKAISNKDYLKYISLDSISPFYFREYFENQYIIISDKTYYIKDLLDNPSIINEKIGKSLNTSISIPNNNFINYYDKNKSLLFNVNTNFKTEFEDIINRNIYIILIFILYFIFLVIFCHILYSSVNNILYLLVIGIIIVLLYLFLMII</sequence>
<dbReference type="SUPFAM" id="SSF81665">
    <property type="entry name" value="Calcium ATPase, transmembrane domain M"/>
    <property type="match status" value="1"/>
</dbReference>
<proteinExistence type="predicted"/>
<feature type="transmembrane region" description="Helical" evidence="1">
    <location>
        <begin position="337"/>
        <end position="356"/>
    </location>
</feature>
<name>A0A6C0JU49_9ZZZZ</name>
<keyword evidence="1" id="KW-0812">Transmembrane</keyword>